<protein>
    <submittedName>
        <fullName evidence="2">WGS project CAEQ00000000 data, annotated contig 1126</fullName>
    </submittedName>
</protein>
<gene>
    <name evidence="2" type="ORF">TCIL3000_0_28020</name>
</gene>
<evidence type="ECO:0000313" key="2">
    <source>
        <dbReference type="EMBL" id="CCD11862.1"/>
    </source>
</evidence>
<reference evidence="2 3" key="2">
    <citation type="journal article" date="2012" name="Proc. Natl. Acad. Sci. U.S.A.">
        <title>Antigenic diversity is generated by distinct evolutionary mechanisms in African trypanosome species.</title>
        <authorList>
            <person name="Jackson A.P."/>
            <person name="Berry A."/>
            <person name="Aslett M."/>
            <person name="Allison H.C."/>
            <person name="Burton P."/>
            <person name="Vavrova-Anderson J."/>
            <person name="Brown R."/>
            <person name="Browne H."/>
            <person name="Corton N."/>
            <person name="Hauser H."/>
            <person name="Gamble J."/>
            <person name="Gilderthorp R."/>
            <person name="Marcello L."/>
            <person name="McQuillan J."/>
            <person name="Otto T.D."/>
            <person name="Quail M.A."/>
            <person name="Sanders M.J."/>
            <person name="van Tonder A."/>
            <person name="Ginger M.L."/>
            <person name="Field M.C."/>
            <person name="Barry J.D."/>
            <person name="Hertz-Fowler C."/>
            <person name="Berriman M."/>
        </authorList>
    </citation>
    <scope>NUCLEOTIDE SEQUENCE [LARGE SCALE GENOMIC DNA]</scope>
    <source>
        <strain evidence="2 3">IL3000</strain>
    </source>
</reference>
<proteinExistence type="predicted"/>
<feature type="transmembrane region" description="Helical" evidence="1">
    <location>
        <begin position="153"/>
        <end position="172"/>
    </location>
</feature>
<reference evidence="3" key="1">
    <citation type="submission" date="2011-07" db="EMBL/GenBank/DDBJ databases">
        <title>Divergent evolution of antigenic variation in African trypanosomes.</title>
        <authorList>
            <person name="Jackson A.P."/>
            <person name="Berry A."/>
            <person name="Allison H.C."/>
            <person name="Burton P."/>
            <person name="Anderson J."/>
            <person name="Aslett M."/>
            <person name="Brown R."/>
            <person name="Corton N."/>
            <person name="Harris D."/>
            <person name="Hauser H."/>
            <person name="Gamble J."/>
            <person name="Gilderthorp R."/>
            <person name="McQuillan J."/>
            <person name="Quail M.A."/>
            <person name="Sanders M."/>
            <person name="Van Tonder A."/>
            <person name="Ginger M.L."/>
            <person name="Donelson J.E."/>
            <person name="Field M.C."/>
            <person name="Barry J.D."/>
            <person name="Berriman M."/>
            <person name="Hertz-Fowler C."/>
        </authorList>
    </citation>
    <scope>NUCLEOTIDE SEQUENCE [LARGE SCALE GENOMIC DNA]</scope>
    <source>
        <strain evidence="3">IL3000</strain>
    </source>
</reference>
<keyword evidence="1" id="KW-1133">Transmembrane helix</keyword>
<feature type="transmembrane region" description="Helical" evidence="1">
    <location>
        <begin position="178"/>
        <end position="199"/>
    </location>
</feature>
<feature type="transmembrane region" description="Helical" evidence="1">
    <location>
        <begin position="211"/>
        <end position="231"/>
    </location>
</feature>
<accession>F9W3Y4</accession>
<keyword evidence="1" id="KW-0472">Membrane</keyword>
<evidence type="ECO:0000256" key="1">
    <source>
        <dbReference type="SAM" id="Phobius"/>
    </source>
</evidence>
<dbReference type="VEuPathDB" id="TriTrypDB:TcIL3000_0_28020"/>
<organism evidence="2 3">
    <name type="scientific">Trypanosoma congolense (strain IL3000)</name>
    <dbReference type="NCBI Taxonomy" id="1068625"/>
    <lineage>
        <taxon>Eukaryota</taxon>
        <taxon>Discoba</taxon>
        <taxon>Euglenozoa</taxon>
        <taxon>Kinetoplastea</taxon>
        <taxon>Metakinetoplastina</taxon>
        <taxon>Trypanosomatida</taxon>
        <taxon>Trypanosomatidae</taxon>
        <taxon>Trypanosoma</taxon>
        <taxon>Nannomonas</taxon>
    </lineage>
</organism>
<name>F9W3Y4_TRYCI</name>
<keyword evidence="3" id="KW-1185">Reference proteome</keyword>
<comment type="caution">
    <text evidence="2">The sequence shown here is derived from an EMBL/GenBank/DDBJ whole genome shotgun (WGS) entry which is preliminary data.</text>
</comment>
<keyword evidence="1" id="KW-0812">Transmembrane</keyword>
<dbReference type="AlphaFoldDB" id="F9W3Y4"/>
<dbReference type="EMBL" id="CAEQ01000492">
    <property type="protein sequence ID" value="CCD11862.1"/>
    <property type="molecule type" value="Genomic_DNA"/>
</dbReference>
<sequence length="256" mass="28577">MHCGETLLPFTLHWAMPTLECVVHREGDPHRLVFHLSCGMRACASQAGATVLVCAAASCTRKASSFLRFHVPAYSSTFPRSLPIHLHLCLLHTLPASVFYSFYSFSLYGEVGTTALATATLRGLDVSLTCDESTIRNGTLCHLRGTCLLVSGWLLQFSRVILTPIGLLYALVSDGLYYALHMLTLWAVYCFLILVNFILTRIRSLVNDVVLFWLSLLSVCFASTCLFSLPYDECFLQHQRYFSLTMSAFSPSPYSF</sequence>
<evidence type="ECO:0000313" key="3">
    <source>
        <dbReference type="Proteomes" id="UP000000702"/>
    </source>
</evidence>
<dbReference type="Proteomes" id="UP000000702">
    <property type="component" value="Unassembled WGS sequence"/>
</dbReference>